<evidence type="ECO:0000313" key="2">
    <source>
        <dbReference type="EMBL" id="KAJ1205832.1"/>
    </source>
</evidence>
<organism evidence="2 3">
    <name type="scientific">Pleurodeles waltl</name>
    <name type="common">Iberian ribbed newt</name>
    <dbReference type="NCBI Taxonomy" id="8319"/>
    <lineage>
        <taxon>Eukaryota</taxon>
        <taxon>Metazoa</taxon>
        <taxon>Chordata</taxon>
        <taxon>Craniata</taxon>
        <taxon>Vertebrata</taxon>
        <taxon>Euteleostomi</taxon>
        <taxon>Amphibia</taxon>
        <taxon>Batrachia</taxon>
        <taxon>Caudata</taxon>
        <taxon>Salamandroidea</taxon>
        <taxon>Salamandridae</taxon>
        <taxon>Pleurodelinae</taxon>
        <taxon>Pleurodeles</taxon>
    </lineage>
</organism>
<proteinExistence type="predicted"/>
<feature type="compositionally biased region" description="Low complexity" evidence="1">
    <location>
        <begin position="354"/>
        <end position="366"/>
    </location>
</feature>
<feature type="compositionally biased region" description="Polar residues" evidence="1">
    <location>
        <begin position="307"/>
        <end position="338"/>
    </location>
</feature>
<dbReference type="Proteomes" id="UP001066276">
    <property type="component" value="Chromosome 1_2"/>
</dbReference>
<keyword evidence="3" id="KW-1185">Reference proteome</keyword>
<name>A0AAV7VZY7_PLEWA</name>
<accession>A0AAV7VZY7</accession>
<gene>
    <name evidence="2" type="ORF">NDU88_001257</name>
</gene>
<protein>
    <submittedName>
        <fullName evidence="2">Uncharacterized protein</fullName>
    </submittedName>
</protein>
<sequence>MRSFEDLQKIFSLNKTQFHKYLQIRHALLAEVQTGDNIPEYSPMEARALMENLGRGGVSQIYRTLIAITACSLGGLRQRWEGWVGPMEEVDWNEALAAPHTITMTTRLRLIQTYYLHAAYLTPARLHRAGLRPTADCPVVWAQMQTFSTWYGLAQLLKPTGGAITREISAALQIDMGLTPLPLLLGIIGDTGLRRAERTFLGVACLVAKRDIGGHYNIGGIRRLPPCRRQTNTPRRRREPATAIMTHITESAEIQTPTQYRHTKGTRRNVTTPEGPDNTTPPPEEAHSDDSSSALLDLDEQPGPSWASGQSVSLAQPQPNTELPPSGNTSTAPTQRAHTSLPRKGQSAVCPPLQGTQANPTPQQQQGPGGSGSGHTVQGTEAQEHRGTGRAAVRQRVGQAKGTYSQRGPLLHHGSIPPLPGDDGNGPGQVAGDPASAGGAVFGVQGGAQDHRLRPGHHCRGADGHSKDLEDTVALQGAPDTSQDDEIPTTSAGASGQDAPPQDQHTSTPPPADGQPPRKWSLRSRNRTEQDGKTPARK</sequence>
<feature type="compositionally biased region" description="Basic and acidic residues" evidence="1">
    <location>
        <begin position="526"/>
        <end position="538"/>
    </location>
</feature>
<comment type="caution">
    <text evidence="2">The sequence shown here is derived from an EMBL/GenBank/DDBJ whole genome shotgun (WGS) entry which is preliminary data.</text>
</comment>
<evidence type="ECO:0000256" key="1">
    <source>
        <dbReference type="SAM" id="MobiDB-lite"/>
    </source>
</evidence>
<dbReference type="AlphaFoldDB" id="A0AAV7VZY7"/>
<dbReference type="EMBL" id="JANPWB010000002">
    <property type="protein sequence ID" value="KAJ1205832.1"/>
    <property type="molecule type" value="Genomic_DNA"/>
</dbReference>
<evidence type="ECO:0000313" key="3">
    <source>
        <dbReference type="Proteomes" id="UP001066276"/>
    </source>
</evidence>
<feature type="region of interest" description="Disordered" evidence="1">
    <location>
        <begin position="249"/>
        <end position="538"/>
    </location>
</feature>
<reference evidence="2" key="1">
    <citation type="journal article" date="2022" name="bioRxiv">
        <title>Sequencing and chromosome-scale assembly of the giantPleurodeles waltlgenome.</title>
        <authorList>
            <person name="Brown T."/>
            <person name="Elewa A."/>
            <person name="Iarovenko S."/>
            <person name="Subramanian E."/>
            <person name="Araus A.J."/>
            <person name="Petzold A."/>
            <person name="Susuki M."/>
            <person name="Suzuki K.-i.T."/>
            <person name="Hayashi T."/>
            <person name="Toyoda A."/>
            <person name="Oliveira C."/>
            <person name="Osipova E."/>
            <person name="Leigh N.D."/>
            <person name="Simon A."/>
            <person name="Yun M.H."/>
        </authorList>
    </citation>
    <scope>NUCLEOTIDE SEQUENCE</scope>
    <source>
        <strain evidence="2">20211129_DDA</strain>
        <tissue evidence="2">Liver</tissue>
    </source>
</reference>
<feature type="compositionally biased region" description="Basic and acidic residues" evidence="1">
    <location>
        <begin position="460"/>
        <end position="470"/>
    </location>
</feature>
<feature type="compositionally biased region" description="Polar residues" evidence="1">
    <location>
        <begin position="249"/>
        <end position="260"/>
    </location>
</feature>